<feature type="region of interest" description="Disordered" evidence="1">
    <location>
        <begin position="1"/>
        <end position="22"/>
    </location>
</feature>
<keyword evidence="3" id="KW-1185">Reference proteome</keyword>
<dbReference type="AlphaFoldDB" id="B9T9D6"/>
<dbReference type="Proteomes" id="UP000008311">
    <property type="component" value="Unassembled WGS sequence"/>
</dbReference>
<dbReference type="InParanoid" id="B9T9D6"/>
<reference evidence="3" key="1">
    <citation type="journal article" date="2010" name="Nat. Biotechnol.">
        <title>Draft genome sequence of the oilseed species Ricinus communis.</title>
        <authorList>
            <person name="Chan A.P."/>
            <person name="Crabtree J."/>
            <person name="Zhao Q."/>
            <person name="Lorenzi H."/>
            <person name="Orvis J."/>
            <person name="Puiu D."/>
            <person name="Melake-Berhan A."/>
            <person name="Jones K.M."/>
            <person name="Redman J."/>
            <person name="Chen G."/>
            <person name="Cahoon E.B."/>
            <person name="Gedil M."/>
            <person name="Stanke M."/>
            <person name="Haas B.J."/>
            <person name="Wortman J.R."/>
            <person name="Fraser-Liggett C.M."/>
            <person name="Ravel J."/>
            <person name="Rabinowicz P.D."/>
        </authorList>
    </citation>
    <scope>NUCLEOTIDE SEQUENCE [LARGE SCALE GENOMIC DNA]</scope>
    <source>
        <strain evidence="3">cv. Hale</strain>
    </source>
</reference>
<evidence type="ECO:0000313" key="3">
    <source>
        <dbReference type="Proteomes" id="UP000008311"/>
    </source>
</evidence>
<organism evidence="2 3">
    <name type="scientific">Ricinus communis</name>
    <name type="common">Castor bean</name>
    <dbReference type="NCBI Taxonomy" id="3988"/>
    <lineage>
        <taxon>Eukaryota</taxon>
        <taxon>Viridiplantae</taxon>
        <taxon>Streptophyta</taxon>
        <taxon>Embryophyta</taxon>
        <taxon>Tracheophyta</taxon>
        <taxon>Spermatophyta</taxon>
        <taxon>Magnoliopsida</taxon>
        <taxon>eudicotyledons</taxon>
        <taxon>Gunneridae</taxon>
        <taxon>Pentapetalae</taxon>
        <taxon>rosids</taxon>
        <taxon>fabids</taxon>
        <taxon>Malpighiales</taxon>
        <taxon>Euphorbiaceae</taxon>
        <taxon>Acalyphoideae</taxon>
        <taxon>Acalypheae</taxon>
        <taxon>Ricinus</taxon>
    </lineage>
</organism>
<evidence type="ECO:0000313" key="2">
    <source>
        <dbReference type="EMBL" id="EEF27525.1"/>
    </source>
</evidence>
<name>B9T9D6_RICCO</name>
<protein>
    <submittedName>
        <fullName evidence="2">Uncharacterized protein</fullName>
    </submittedName>
</protein>
<evidence type="ECO:0000256" key="1">
    <source>
        <dbReference type="SAM" id="MobiDB-lite"/>
    </source>
</evidence>
<gene>
    <name evidence="2" type="ORF">RCOM_0385990</name>
</gene>
<accession>B9T9D6</accession>
<proteinExistence type="predicted"/>
<feature type="region of interest" description="Disordered" evidence="1">
    <location>
        <begin position="59"/>
        <end position="78"/>
    </location>
</feature>
<dbReference type="EMBL" id="EQ975349">
    <property type="protein sequence ID" value="EEF27525.1"/>
    <property type="molecule type" value="Genomic_DNA"/>
</dbReference>
<sequence>MPLRRASVNCRSMSSSPLGREKQPVMLSRMFSRTNTIMKANCESPARADTAVMRISSHSDAATVGQSKTGQRMTAASV</sequence>